<dbReference type="CDD" id="cd14847">
    <property type="entry name" value="DD-carboxypeptidase_like"/>
    <property type="match status" value="1"/>
</dbReference>
<dbReference type="GO" id="GO:0006508">
    <property type="term" value="P:proteolysis"/>
    <property type="evidence" value="ECO:0007669"/>
    <property type="project" value="InterPro"/>
</dbReference>
<dbReference type="GO" id="GO:0004180">
    <property type="term" value="F:carboxypeptidase activity"/>
    <property type="evidence" value="ECO:0007669"/>
    <property type="project" value="UniProtKB-KW"/>
</dbReference>
<dbReference type="RefSeq" id="WP_126444716.1">
    <property type="nucleotide sequence ID" value="NZ_CP034549.1"/>
</dbReference>
<organism evidence="3 4">
    <name type="scientific">Nonlabens ponticola</name>
    <dbReference type="NCBI Taxonomy" id="2496866"/>
    <lineage>
        <taxon>Bacteria</taxon>
        <taxon>Pseudomonadati</taxon>
        <taxon>Bacteroidota</taxon>
        <taxon>Flavobacteriia</taxon>
        <taxon>Flavobacteriales</taxon>
        <taxon>Flavobacteriaceae</taxon>
        <taxon>Nonlabens</taxon>
    </lineage>
</organism>
<keyword evidence="4" id="KW-1185">Reference proteome</keyword>
<keyword evidence="3" id="KW-0121">Carboxypeptidase</keyword>
<evidence type="ECO:0000256" key="1">
    <source>
        <dbReference type="SAM" id="SignalP"/>
    </source>
</evidence>
<dbReference type="PANTHER" id="PTHR34385:SF1">
    <property type="entry name" value="PEPTIDOGLYCAN L-ALANYL-D-GLUTAMATE ENDOPEPTIDASE CWLK"/>
    <property type="match status" value="1"/>
</dbReference>
<dbReference type="Gene3D" id="3.30.1380.10">
    <property type="match status" value="1"/>
</dbReference>
<dbReference type="SUPFAM" id="SSF55166">
    <property type="entry name" value="Hedgehog/DD-peptidase"/>
    <property type="match status" value="1"/>
</dbReference>
<dbReference type="InterPro" id="IPR009045">
    <property type="entry name" value="Zn_M74/Hedgehog-like"/>
</dbReference>
<feature type="domain" description="D-alanyl-D-alanine carboxypeptidase-like core" evidence="2">
    <location>
        <begin position="34"/>
        <end position="177"/>
    </location>
</feature>
<keyword evidence="1" id="KW-0732">Signal</keyword>
<dbReference type="EMBL" id="CP034549">
    <property type="protein sequence ID" value="AZQ42864.1"/>
    <property type="molecule type" value="Genomic_DNA"/>
</dbReference>
<dbReference type="PANTHER" id="PTHR34385">
    <property type="entry name" value="D-ALANYL-D-ALANINE CARBOXYPEPTIDASE"/>
    <property type="match status" value="1"/>
</dbReference>
<evidence type="ECO:0000259" key="2">
    <source>
        <dbReference type="Pfam" id="PF02557"/>
    </source>
</evidence>
<proteinExistence type="predicted"/>
<dbReference type="AlphaFoldDB" id="A0A3S9MUK7"/>
<dbReference type="Proteomes" id="UP000279600">
    <property type="component" value="Chromosome"/>
</dbReference>
<keyword evidence="3" id="KW-0378">Hydrolase</keyword>
<dbReference type="KEGG" id="noj:EJ995_00910"/>
<feature type="signal peptide" evidence="1">
    <location>
        <begin position="1"/>
        <end position="19"/>
    </location>
</feature>
<gene>
    <name evidence="3" type="ORF">EJ995_00910</name>
</gene>
<dbReference type="OrthoDB" id="9792074at2"/>
<accession>A0A3S9MUK7</accession>
<dbReference type="Pfam" id="PF02557">
    <property type="entry name" value="VanY"/>
    <property type="match status" value="1"/>
</dbReference>
<evidence type="ECO:0000313" key="4">
    <source>
        <dbReference type="Proteomes" id="UP000279600"/>
    </source>
</evidence>
<reference evidence="3 4" key="1">
    <citation type="submission" date="2018-12" db="EMBL/GenBank/DDBJ databases">
        <title>Complete genome of Nonlabens sp. MJ115.</title>
        <authorList>
            <person name="Choi H.S."/>
            <person name="Jung J."/>
        </authorList>
    </citation>
    <scope>NUCLEOTIDE SEQUENCE [LARGE SCALE GENOMIC DNA]</scope>
    <source>
        <strain evidence="3 4">MJ115</strain>
    </source>
</reference>
<dbReference type="InterPro" id="IPR052179">
    <property type="entry name" value="DD-CPase-like"/>
</dbReference>
<evidence type="ECO:0000313" key="3">
    <source>
        <dbReference type="EMBL" id="AZQ42864.1"/>
    </source>
</evidence>
<feature type="chain" id="PRO_5019273354" evidence="1">
    <location>
        <begin position="20"/>
        <end position="236"/>
    </location>
</feature>
<protein>
    <submittedName>
        <fullName evidence="3">D-alanyl-D-alanine carboxypeptidase family protein</fullName>
    </submittedName>
</protein>
<name>A0A3S9MUK7_9FLAO</name>
<keyword evidence="3" id="KW-0645">Protease</keyword>
<dbReference type="InterPro" id="IPR003709">
    <property type="entry name" value="VanY-like_core_dom"/>
</dbReference>
<sequence length="236" mass="27025">MRSLLLLLFSCTVMTQAQMNVDDLTGLAANPANKLEQLTQLALDKITAAAAKEGIKIQLVSGYRSFARQRSIWNRKYKRYQSQGLEPDAIFDKIVEYSTVPGTSRHHWGTDVDLIDGNATYSGDVLVPDKFHGDGPFCEFKDWMEAHASDYGFELVYTNAGNRSGFKYEPWHYSYAPVSKDYLEIYNEKMEFVTFLRSQDIMGMNDISDDRLLRYFKEHINGVNPSLKTTTTKRKE</sequence>